<dbReference type="EMBL" id="FMVW01000002">
    <property type="protein sequence ID" value="SCZ30661.1"/>
    <property type="molecule type" value="Genomic_DNA"/>
</dbReference>
<feature type="domain" description="Antitoxin SocA-like Panacea" evidence="1">
    <location>
        <begin position="28"/>
        <end position="131"/>
    </location>
</feature>
<evidence type="ECO:0000313" key="2">
    <source>
        <dbReference type="EMBL" id="SCZ30661.1"/>
    </source>
</evidence>
<reference evidence="2 3" key="1">
    <citation type="submission" date="2016-10" db="EMBL/GenBank/DDBJ databases">
        <authorList>
            <person name="de Groot N.N."/>
        </authorList>
    </citation>
    <scope>NUCLEOTIDE SEQUENCE [LARGE SCALE GENOMIC DNA]</scope>
    <source>
        <strain evidence="2 3">DSM 2698</strain>
    </source>
</reference>
<dbReference type="InterPro" id="IPR025272">
    <property type="entry name" value="SocA_Panacea"/>
</dbReference>
<protein>
    <submittedName>
        <fullName evidence="2">Uncharacterized phage-associated protein</fullName>
    </submittedName>
</protein>
<dbReference type="OrthoDB" id="9799173at2"/>
<dbReference type="AlphaFoldDB" id="A0A1G5N1K0"/>
<sequence>MAFDSRAIANHFLDLADRRGELLSSMKLLKILYFAHAWHLAKYQEPLVGQPFEAWKHGPVNRAVYDQIKVYKNQKITGRLKVIDVFSGEFVDAKCVLDSEKSTFLENIYSYYYSFHPYKLSDLTHEPGSPWDTVWRAAEERSVPGMLIPDALILEWFVKARRTMYVRGNKERTDDSLDCTPIGRGYSS</sequence>
<keyword evidence="3" id="KW-1185">Reference proteome</keyword>
<evidence type="ECO:0000313" key="3">
    <source>
        <dbReference type="Proteomes" id="UP000199347"/>
    </source>
</evidence>
<evidence type="ECO:0000259" key="1">
    <source>
        <dbReference type="Pfam" id="PF13274"/>
    </source>
</evidence>
<dbReference type="STRING" id="1120955.SAMN03080610_01279"/>
<gene>
    <name evidence="2" type="ORF">SAMN03080610_01279</name>
</gene>
<organism evidence="2 3">
    <name type="scientific">Afifella marina DSM 2698</name>
    <dbReference type="NCBI Taxonomy" id="1120955"/>
    <lineage>
        <taxon>Bacteria</taxon>
        <taxon>Pseudomonadati</taxon>
        <taxon>Pseudomonadota</taxon>
        <taxon>Alphaproteobacteria</taxon>
        <taxon>Hyphomicrobiales</taxon>
        <taxon>Afifellaceae</taxon>
        <taxon>Afifella</taxon>
    </lineage>
</organism>
<dbReference type="Proteomes" id="UP000199347">
    <property type="component" value="Unassembled WGS sequence"/>
</dbReference>
<proteinExistence type="predicted"/>
<dbReference type="Pfam" id="PF13274">
    <property type="entry name" value="SocA_Panacea"/>
    <property type="match status" value="1"/>
</dbReference>
<name>A0A1G5N1K0_AFIMA</name>
<accession>A0A1G5N1K0</accession>